<evidence type="ECO:0000313" key="5">
    <source>
        <dbReference type="EMBL" id="QVL30915.1"/>
    </source>
</evidence>
<gene>
    <name evidence="5" type="ORF">KIH39_18950</name>
</gene>
<dbReference type="PANTHER" id="PTHR12526:SF640">
    <property type="entry name" value="COLANIC ACID BIOSYNTHESIS GLYCOSYLTRANSFERASE WCAL-RELATED"/>
    <property type="match status" value="1"/>
</dbReference>
<name>A0A8E6B2I3_9BACT</name>
<dbReference type="KEGG" id="tsph:KIH39_18950"/>
<dbReference type="SUPFAM" id="SSF53756">
    <property type="entry name" value="UDP-Glycosyltransferase/glycogen phosphorylase"/>
    <property type="match status" value="1"/>
</dbReference>
<sequence length="426" mass="47240">MKLAFITAGAAGMFCGSCMKDNTLATELIRLNHDAVLIPTYTPITTDEADVSAGPIQFGGINVYLQQKFALFRHTPHWFDKALNFRPLLKLAGRFAVKTQASDLGDLTLSMLEGSAGKQRKELSKFLNYLEHQIKPEVVLLTNVLLSGMVPEIRRRLKVPVWAILQGDDIFLESLPTDYRERCLAQIQKNCASLTGLIATSQYYADFMNEYLKLHASNLKVVYPGLKLTGHGRPREFRQEPPYTIGYFARICPEKGLHILVDAFIELRKTPSAPPSKLKISGWLGGNQKDYFAAQMKKIEAAGLTAEVEYLESPTHRSKLDFMCSIDVLSVPTTYREPKGIYILEALANGVPVVQPEHGSFPELIAATRGGLLVPPNDPAGLAKALHRILSDATLRNQLAESGKKAVFEHFTAEKMARDTLAVLSR</sequence>
<keyword evidence="6" id="KW-1185">Reference proteome</keyword>
<evidence type="ECO:0000313" key="6">
    <source>
        <dbReference type="Proteomes" id="UP000676194"/>
    </source>
</evidence>
<dbReference type="GO" id="GO:0016757">
    <property type="term" value="F:glycosyltransferase activity"/>
    <property type="evidence" value="ECO:0007669"/>
    <property type="project" value="UniProtKB-KW"/>
</dbReference>
<dbReference type="AlphaFoldDB" id="A0A8E6B2I3"/>
<accession>A0A8E6B2I3</accession>
<feature type="domain" description="Glycosyl transferase family 1" evidence="4">
    <location>
        <begin position="237"/>
        <end position="405"/>
    </location>
</feature>
<dbReference type="Pfam" id="PF00534">
    <property type="entry name" value="Glycos_transf_1"/>
    <property type="match status" value="1"/>
</dbReference>
<organism evidence="5 6">
    <name type="scientific">Telmatocola sphagniphila</name>
    <dbReference type="NCBI Taxonomy" id="1123043"/>
    <lineage>
        <taxon>Bacteria</taxon>
        <taxon>Pseudomonadati</taxon>
        <taxon>Planctomycetota</taxon>
        <taxon>Planctomycetia</taxon>
        <taxon>Gemmatales</taxon>
        <taxon>Gemmataceae</taxon>
    </lineage>
</organism>
<dbReference type="CDD" id="cd03801">
    <property type="entry name" value="GT4_PimA-like"/>
    <property type="match status" value="1"/>
</dbReference>
<protein>
    <submittedName>
        <fullName evidence="5">Glycosyltransferase family 4 protein</fullName>
    </submittedName>
</protein>
<evidence type="ECO:0000259" key="4">
    <source>
        <dbReference type="Pfam" id="PF00534"/>
    </source>
</evidence>
<evidence type="ECO:0000256" key="2">
    <source>
        <dbReference type="ARBA" id="ARBA00022676"/>
    </source>
</evidence>
<reference evidence="5" key="1">
    <citation type="submission" date="2021-05" db="EMBL/GenBank/DDBJ databases">
        <title>Complete genome sequence of the cellulolytic planctomycete Telmatocola sphagniphila SP2T and characterization of the first cellulase from planctomycetes.</title>
        <authorList>
            <person name="Rakitin A.L."/>
            <person name="Beletsky A.V."/>
            <person name="Naumoff D.G."/>
            <person name="Kulichevskaya I.S."/>
            <person name="Mardanov A.V."/>
            <person name="Ravin N.V."/>
            <person name="Dedysh S.N."/>
        </authorList>
    </citation>
    <scope>NUCLEOTIDE SEQUENCE</scope>
    <source>
        <strain evidence="5">SP2T</strain>
    </source>
</reference>
<evidence type="ECO:0000256" key="1">
    <source>
        <dbReference type="ARBA" id="ARBA00009481"/>
    </source>
</evidence>
<dbReference type="InterPro" id="IPR001296">
    <property type="entry name" value="Glyco_trans_1"/>
</dbReference>
<evidence type="ECO:0000256" key="3">
    <source>
        <dbReference type="ARBA" id="ARBA00022679"/>
    </source>
</evidence>
<keyword evidence="2" id="KW-0328">Glycosyltransferase</keyword>
<dbReference type="Gene3D" id="3.40.50.2000">
    <property type="entry name" value="Glycogen Phosphorylase B"/>
    <property type="match status" value="2"/>
</dbReference>
<dbReference type="PANTHER" id="PTHR12526">
    <property type="entry name" value="GLYCOSYLTRANSFERASE"/>
    <property type="match status" value="1"/>
</dbReference>
<proteinExistence type="inferred from homology"/>
<dbReference type="EMBL" id="CP074694">
    <property type="protein sequence ID" value="QVL30915.1"/>
    <property type="molecule type" value="Genomic_DNA"/>
</dbReference>
<comment type="similarity">
    <text evidence="1">Belongs to the glycosyltransferase group 1 family. Glycosyltransferase 4 subfamily.</text>
</comment>
<keyword evidence="3" id="KW-0808">Transferase</keyword>
<dbReference type="Proteomes" id="UP000676194">
    <property type="component" value="Chromosome"/>
</dbReference>
<dbReference type="RefSeq" id="WP_213494797.1">
    <property type="nucleotide sequence ID" value="NZ_CP074694.1"/>
</dbReference>